<comment type="similarity">
    <text evidence="2 8">Belongs to the 4-toluene sulfonate uptake permease (TSUP) (TC 2.A.102) family.</text>
</comment>
<dbReference type="OrthoDB" id="2329556at2"/>
<feature type="transmembrane region" description="Helical" evidence="8">
    <location>
        <begin position="201"/>
        <end position="219"/>
    </location>
</feature>
<dbReference type="Proteomes" id="UP000009320">
    <property type="component" value="Unassembled WGS sequence"/>
</dbReference>
<feature type="transmembrane region" description="Helical" evidence="8">
    <location>
        <begin position="177"/>
        <end position="195"/>
    </location>
</feature>
<dbReference type="PANTHER" id="PTHR30269:SF0">
    <property type="entry name" value="MEMBRANE TRANSPORTER PROTEIN YFCA-RELATED"/>
    <property type="match status" value="1"/>
</dbReference>
<dbReference type="InterPro" id="IPR002781">
    <property type="entry name" value="TM_pro_TauE-like"/>
</dbReference>
<feature type="transmembrane region" description="Helical" evidence="8">
    <location>
        <begin position="6"/>
        <end position="27"/>
    </location>
</feature>
<sequence>MNSTLLFVYLFFGGILGGLLSTVASMASLATYPVLLSIGIAPVYANTTNDAALIWSGVGSTAASLRELKGHWKKVGFYAIFTVIGSAIGCMLLINFPGKIFEKIVPFCIAFSGLMILFSGNSQLDAEKENASKTVKFLSLLSLLVAGAYAGYFGAASGVLMLVILNIITNDDFLTVNAMKNIIGSLSNLVALIIYMFTEKIYWLQAIPLAIGVLVGSFFGPKIMRHIPVKIIRMLIAILALIQAAYFAYTAYF</sequence>
<dbReference type="AlphaFoldDB" id="I7LA84"/>
<keyword evidence="3" id="KW-0813">Transport</keyword>
<dbReference type="Pfam" id="PF01925">
    <property type="entry name" value="TauE"/>
    <property type="match status" value="1"/>
</dbReference>
<keyword evidence="5 8" id="KW-0812">Transmembrane</keyword>
<reference evidence="9 10" key="1">
    <citation type="submission" date="2012-06" db="EMBL/GenBank/DDBJ databases">
        <title>Draft Genome Sequence of Lactobacillus hominis Strain CRBIP 24.179T, isolated from human intestine.</title>
        <authorList>
            <person name="Cousin S."/>
            <person name="Ma L."/>
            <person name="Bizet C."/>
            <person name="Loux V."/>
            <person name="Bouchier C."/>
            <person name="Clermont D."/>
            <person name="Creno S."/>
        </authorList>
    </citation>
    <scope>NUCLEOTIDE SEQUENCE [LARGE SCALE GENOMIC DNA]</scope>
    <source>
        <strain evidence="10">CRBIP 24.179T</strain>
    </source>
</reference>
<evidence type="ECO:0000256" key="3">
    <source>
        <dbReference type="ARBA" id="ARBA00022448"/>
    </source>
</evidence>
<gene>
    <name evidence="9" type="ORF">BN55_01710</name>
</gene>
<feature type="transmembrane region" description="Helical" evidence="8">
    <location>
        <begin position="104"/>
        <end position="120"/>
    </location>
</feature>
<evidence type="ECO:0000256" key="8">
    <source>
        <dbReference type="RuleBase" id="RU363041"/>
    </source>
</evidence>
<keyword evidence="4 8" id="KW-1003">Cell membrane</keyword>
<proteinExistence type="inferred from homology"/>
<dbReference type="STRING" id="1423758.FC41_GL000668"/>
<dbReference type="eggNOG" id="COG0730">
    <property type="taxonomic scope" value="Bacteria"/>
</dbReference>
<keyword evidence="7 8" id="KW-0472">Membrane</keyword>
<evidence type="ECO:0000256" key="1">
    <source>
        <dbReference type="ARBA" id="ARBA00004651"/>
    </source>
</evidence>
<feature type="transmembrane region" description="Helical" evidence="8">
    <location>
        <begin position="140"/>
        <end position="165"/>
    </location>
</feature>
<accession>I7LA84</accession>
<feature type="transmembrane region" description="Helical" evidence="8">
    <location>
        <begin position="75"/>
        <end position="97"/>
    </location>
</feature>
<evidence type="ECO:0000256" key="6">
    <source>
        <dbReference type="ARBA" id="ARBA00022989"/>
    </source>
</evidence>
<protein>
    <recommendedName>
        <fullName evidence="8">Probable membrane transporter protein</fullName>
    </recommendedName>
</protein>
<evidence type="ECO:0000256" key="4">
    <source>
        <dbReference type="ARBA" id="ARBA00022475"/>
    </source>
</evidence>
<name>I7LA84_9LACO</name>
<dbReference type="InterPro" id="IPR052017">
    <property type="entry name" value="TSUP"/>
</dbReference>
<dbReference type="RefSeq" id="WP_008471011.1">
    <property type="nucleotide sequence ID" value="NZ_AYZP01000015.1"/>
</dbReference>
<comment type="subcellular location">
    <subcellularLocation>
        <location evidence="1 8">Cell membrane</location>
        <topology evidence="1 8">Multi-pass membrane protein</topology>
    </subcellularLocation>
</comment>
<feature type="transmembrane region" description="Helical" evidence="8">
    <location>
        <begin position="231"/>
        <end position="252"/>
    </location>
</feature>
<keyword evidence="10" id="KW-1185">Reference proteome</keyword>
<keyword evidence="6 8" id="KW-1133">Transmembrane helix</keyword>
<dbReference type="PATRIC" id="fig|1423758.3.peg.674"/>
<evidence type="ECO:0000256" key="7">
    <source>
        <dbReference type="ARBA" id="ARBA00023136"/>
    </source>
</evidence>
<dbReference type="GO" id="GO:0005886">
    <property type="term" value="C:plasma membrane"/>
    <property type="evidence" value="ECO:0007669"/>
    <property type="project" value="UniProtKB-SubCell"/>
</dbReference>
<organism evidence="9 10">
    <name type="scientific">Lactobacillus hominis DSM 23910 = CRBIP 24.179</name>
    <dbReference type="NCBI Taxonomy" id="1423758"/>
    <lineage>
        <taxon>Bacteria</taxon>
        <taxon>Bacillati</taxon>
        <taxon>Bacillota</taxon>
        <taxon>Bacilli</taxon>
        <taxon>Lactobacillales</taxon>
        <taxon>Lactobacillaceae</taxon>
        <taxon>Lactobacillus</taxon>
    </lineage>
</organism>
<evidence type="ECO:0000256" key="2">
    <source>
        <dbReference type="ARBA" id="ARBA00009142"/>
    </source>
</evidence>
<dbReference type="GeneID" id="82847267"/>
<evidence type="ECO:0000313" key="9">
    <source>
        <dbReference type="EMBL" id="CCI82044.1"/>
    </source>
</evidence>
<dbReference type="PANTHER" id="PTHR30269">
    <property type="entry name" value="TRANSMEMBRANE PROTEIN YFCA"/>
    <property type="match status" value="1"/>
</dbReference>
<comment type="caution">
    <text evidence="9">The sequence shown here is derived from an EMBL/GenBank/DDBJ whole genome shotgun (WGS) entry which is preliminary data.</text>
</comment>
<evidence type="ECO:0000256" key="5">
    <source>
        <dbReference type="ARBA" id="ARBA00022692"/>
    </source>
</evidence>
<evidence type="ECO:0000313" key="10">
    <source>
        <dbReference type="Proteomes" id="UP000009320"/>
    </source>
</evidence>
<dbReference type="EMBL" id="CAKE01000013">
    <property type="protein sequence ID" value="CCI82044.1"/>
    <property type="molecule type" value="Genomic_DNA"/>
</dbReference>